<dbReference type="InterPro" id="IPR009057">
    <property type="entry name" value="Homeodomain-like_sf"/>
</dbReference>
<keyword evidence="1" id="KW-0547">Nucleotide-binding</keyword>
<evidence type="ECO:0000256" key="3">
    <source>
        <dbReference type="ARBA" id="ARBA00023015"/>
    </source>
</evidence>
<proteinExistence type="predicted"/>
<evidence type="ECO:0000256" key="4">
    <source>
        <dbReference type="ARBA" id="ARBA00023125"/>
    </source>
</evidence>
<dbReference type="GO" id="GO:0043565">
    <property type="term" value="F:sequence-specific DNA binding"/>
    <property type="evidence" value="ECO:0007669"/>
    <property type="project" value="InterPro"/>
</dbReference>
<dbReference type="PANTHER" id="PTHR32071:SF57">
    <property type="entry name" value="C4-DICARBOXYLATE TRANSPORT TRANSCRIPTIONAL REGULATORY PROTEIN DCTD"/>
    <property type="match status" value="1"/>
</dbReference>
<dbReference type="FunFam" id="1.10.8.60:FF:000014">
    <property type="entry name" value="DNA-binding transcriptional regulator NtrC"/>
    <property type="match status" value="1"/>
</dbReference>
<dbReference type="Gene3D" id="1.10.8.60">
    <property type="match status" value="1"/>
</dbReference>
<dbReference type="InterPro" id="IPR025944">
    <property type="entry name" value="Sigma_54_int_dom_CS"/>
</dbReference>
<keyword evidence="3" id="KW-0805">Transcription regulation</keyword>
<dbReference type="Pfam" id="PF02954">
    <property type="entry name" value="HTH_8"/>
    <property type="match status" value="1"/>
</dbReference>
<dbReference type="InterPro" id="IPR058031">
    <property type="entry name" value="AAA_lid_NorR"/>
</dbReference>
<keyword evidence="4" id="KW-0238">DNA-binding</keyword>
<dbReference type="InterPro" id="IPR027417">
    <property type="entry name" value="P-loop_NTPase"/>
</dbReference>
<feature type="domain" description="Sigma-54 factor interaction" evidence="7">
    <location>
        <begin position="1"/>
        <end position="68"/>
    </location>
</feature>
<sequence length="166" mass="18937">GVVTLAIPPLQDRREDIPELVRTYFEIFQVRLGRPVRRISDEAMEALVNYSWPGNVRELINVIERAVLLCGGKEVGLADLPENIRGRHAAALAIPDTGLELSDAWLRKPLPEARREIVDAFEKEYLRSLLQEYRGRVGITAERAGITPRSLFEKMQRFGLRKEAFK</sequence>
<dbReference type="GO" id="GO:0005524">
    <property type="term" value="F:ATP binding"/>
    <property type="evidence" value="ECO:0007669"/>
    <property type="project" value="UniProtKB-KW"/>
</dbReference>
<keyword evidence="2" id="KW-0067">ATP-binding</keyword>
<name>A0A956M0A4_UNCEI</name>
<dbReference type="EMBL" id="JAGQHR010000531">
    <property type="protein sequence ID" value="MCA9728970.1"/>
    <property type="molecule type" value="Genomic_DNA"/>
</dbReference>
<evidence type="ECO:0000259" key="7">
    <source>
        <dbReference type="PROSITE" id="PS50045"/>
    </source>
</evidence>
<evidence type="ECO:0000313" key="8">
    <source>
        <dbReference type="EMBL" id="MCA9728970.1"/>
    </source>
</evidence>
<comment type="caution">
    <text evidence="8">The sequence shown here is derived from an EMBL/GenBank/DDBJ whole genome shotgun (WGS) entry which is preliminary data.</text>
</comment>
<dbReference type="InterPro" id="IPR002078">
    <property type="entry name" value="Sigma_54_int"/>
</dbReference>
<evidence type="ECO:0000256" key="5">
    <source>
        <dbReference type="ARBA" id="ARBA00023159"/>
    </source>
</evidence>
<dbReference type="InterPro" id="IPR002197">
    <property type="entry name" value="HTH_Fis"/>
</dbReference>
<evidence type="ECO:0000256" key="6">
    <source>
        <dbReference type="ARBA" id="ARBA00023163"/>
    </source>
</evidence>
<accession>A0A956M0A4</accession>
<evidence type="ECO:0000313" key="9">
    <source>
        <dbReference type="Proteomes" id="UP000697710"/>
    </source>
</evidence>
<dbReference type="PROSITE" id="PS00688">
    <property type="entry name" value="SIGMA54_INTERACT_3"/>
    <property type="match status" value="1"/>
</dbReference>
<keyword evidence="6" id="KW-0804">Transcription</keyword>
<dbReference type="SUPFAM" id="SSF46689">
    <property type="entry name" value="Homeodomain-like"/>
    <property type="match status" value="1"/>
</dbReference>
<dbReference type="PROSITE" id="PS50045">
    <property type="entry name" value="SIGMA54_INTERACT_4"/>
    <property type="match status" value="1"/>
</dbReference>
<reference evidence="8" key="2">
    <citation type="journal article" date="2021" name="Microbiome">
        <title>Successional dynamics and alternative stable states in a saline activated sludge microbial community over 9 years.</title>
        <authorList>
            <person name="Wang Y."/>
            <person name="Ye J."/>
            <person name="Ju F."/>
            <person name="Liu L."/>
            <person name="Boyd J.A."/>
            <person name="Deng Y."/>
            <person name="Parks D.H."/>
            <person name="Jiang X."/>
            <person name="Yin X."/>
            <person name="Woodcroft B.J."/>
            <person name="Tyson G.W."/>
            <person name="Hugenholtz P."/>
            <person name="Polz M.F."/>
            <person name="Zhang T."/>
        </authorList>
    </citation>
    <scope>NUCLEOTIDE SEQUENCE</scope>
    <source>
        <strain evidence="8">HKST-UBA01</strain>
    </source>
</reference>
<dbReference type="Proteomes" id="UP000697710">
    <property type="component" value="Unassembled WGS sequence"/>
</dbReference>
<evidence type="ECO:0000256" key="1">
    <source>
        <dbReference type="ARBA" id="ARBA00022741"/>
    </source>
</evidence>
<organism evidence="8 9">
    <name type="scientific">Eiseniibacteriota bacterium</name>
    <dbReference type="NCBI Taxonomy" id="2212470"/>
    <lineage>
        <taxon>Bacteria</taxon>
        <taxon>Candidatus Eiseniibacteriota</taxon>
    </lineage>
</organism>
<dbReference type="Pfam" id="PF25601">
    <property type="entry name" value="AAA_lid_14"/>
    <property type="match status" value="1"/>
</dbReference>
<dbReference type="GO" id="GO:0006355">
    <property type="term" value="P:regulation of DNA-templated transcription"/>
    <property type="evidence" value="ECO:0007669"/>
    <property type="project" value="InterPro"/>
</dbReference>
<keyword evidence="5" id="KW-0010">Activator</keyword>
<protein>
    <submittedName>
        <fullName evidence="8">Sigma-54-dependent Fis family transcriptional regulator</fullName>
    </submittedName>
</protein>
<evidence type="ECO:0000256" key="2">
    <source>
        <dbReference type="ARBA" id="ARBA00022840"/>
    </source>
</evidence>
<reference evidence="8" key="1">
    <citation type="submission" date="2020-04" db="EMBL/GenBank/DDBJ databases">
        <authorList>
            <person name="Zhang T."/>
        </authorList>
    </citation>
    <scope>NUCLEOTIDE SEQUENCE</scope>
    <source>
        <strain evidence="8">HKST-UBA01</strain>
    </source>
</reference>
<dbReference type="PANTHER" id="PTHR32071">
    <property type="entry name" value="TRANSCRIPTIONAL REGULATORY PROTEIN"/>
    <property type="match status" value="1"/>
</dbReference>
<feature type="non-terminal residue" evidence="8">
    <location>
        <position position="1"/>
    </location>
</feature>
<dbReference type="Gene3D" id="1.10.10.60">
    <property type="entry name" value="Homeodomain-like"/>
    <property type="match status" value="1"/>
</dbReference>
<gene>
    <name evidence="8" type="ORF">KC729_14860</name>
</gene>
<dbReference type="SUPFAM" id="SSF52540">
    <property type="entry name" value="P-loop containing nucleoside triphosphate hydrolases"/>
    <property type="match status" value="1"/>
</dbReference>
<dbReference type="AlphaFoldDB" id="A0A956M0A4"/>